<evidence type="ECO:0000313" key="1">
    <source>
        <dbReference type="EMBL" id="OGG17252.1"/>
    </source>
</evidence>
<accession>A0A1F5ZYL3</accession>
<dbReference type="STRING" id="1798383.A3D78_02445"/>
<gene>
    <name evidence="1" type="ORF">A3D78_02445</name>
</gene>
<protein>
    <submittedName>
        <fullName evidence="1">Uncharacterized protein</fullName>
    </submittedName>
</protein>
<organism evidence="1 2">
    <name type="scientific">Candidatus Gottesmanbacteria bacterium RIFCSPHIGHO2_02_FULL_39_14</name>
    <dbReference type="NCBI Taxonomy" id="1798383"/>
    <lineage>
        <taxon>Bacteria</taxon>
        <taxon>Candidatus Gottesmaniibacteriota</taxon>
    </lineage>
</organism>
<dbReference type="EMBL" id="MFJM01000044">
    <property type="protein sequence ID" value="OGG17252.1"/>
    <property type="molecule type" value="Genomic_DNA"/>
</dbReference>
<evidence type="ECO:0000313" key="2">
    <source>
        <dbReference type="Proteomes" id="UP000176253"/>
    </source>
</evidence>
<comment type="caution">
    <text evidence="1">The sequence shown here is derived from an EMBL/GenBank/DDBJ whole genome shotgun (WGS) entry which is preliminary data.</text>
</comment>
<dbReference type="AlphaFoldDB" id="A0A1F5ZYL3"/>
<dbReference type="Proteomes" id="UP000176253">
    <property type="component" value="Unassembled WGS sequence"/>
</dbReference>
<name>A0A1F5ZYL3_9BACT</name>
<proteinExistence type="predicted"/>
<sequence>MAEILSTKEEKVPQAENKPPASAISLLNLALRKLEQERNGEILDEDTIEERNSLWATSISDISSLKLREFLYNTYKGIFFFVNHPVIIAEYYEELGEDFSLFFQTYITGYCKDLIGKAKPGGSITSLHIGDGTEGSGEYSDKVINFINAIGPALEDIGIMRGDNIGDNIMTDLKTSFDQEYTRVIEAYNRPIDTN</sequence>
<reference evidence="1 2" key="1">
    <citation type="journal article" date="2016" name="Nat. Commun.">
        <title>Thousands of microbial genomes shed light on interconnected biogeochemical processes in an aquifer system.</title>
        <authorList>
            <person name="Anantharaman K."/>
            <person name="Brown C.T."/>
            <person name="Hug L.A."/>
            <person name="Sharon I."/>
            <person name="Castelle C.J."/>
            <person name="Probst A.J."/>
            <person name="Thomas B.C."/>
            <person name="Singh A."/>
            <person name="Wilkins M.J."/>
            <person name="Karaoz U."/>
            <person name="Brodie E.L."/>
            <person name="Williams K.H."/>
            <person name="Hubbard S.S."/>
            <person name="Banfield J.F."/>
        </authorList>
    </citation>
    <scope>NUCLEOTIDE SEQUENCE [LARGE SCALE GENOMIC DNA]</scope>
</reference>